<evidence type="ECO:0000259" key="8">
    <source>
        <dbReference type="PROSITE" id="PS50893"/>
    </source>
</evidence>
<dbReference type="EMBL" id="FOSC01000003">
    <property type="protein sequence ID" value="SFJ48992.1"/>
    <property type="molecule type" value="Genomic_DNA"/>
</dbReference>
<dbReference type="Pfam" id="PF00005">
    <property type="entry name" value="ABC_tran"/>
    <property type="match status" value="1"/>
</dbReference>
<reference evidence="10 11" key="1">
    <citation type="submission" date="2016-10" db="EMBL/GenBank/DDBJ databases">
        <authorList>
            <person name="de Groot N.N."/>
        </authorList>
    </citation>
    <scope>NUCLEOTIDE SEQUENCE [LARGE SCALE GENOMIC DNA]</scope>
    <source>
        <strain evidence="10 11">IBRC-M 10445</strain>
    </source>
</reference>
<proteinExistence type="predicted"/>
<accession>A0A1I3RSV5</accession>
<dbReference type="AlphaFoldDB" id="A0A1I3RSV5"/>
<keyword evidence="3" id="KW-0547">Nucleotide-binding</keyword>
<dbReference type="Pfam" id="PF00664">
    <property type="entry name" value="ABC_membrane"/>
    <property type="match status" value="1"/>
</dbReference>
<evidence type="ECO:0000259" key="9">
    <source>
        <dbReference type="PROSITE" id="PS50929"/>
    </source>
</evidence>
<dbReference type="InterPro" id="IPR011527">
    <property type="entry name" value="ABC1_TM_dom"/>
</dbReference>
<evidence type="ECO:0000256" key="5">
    <source>
        <dbReference type="ARBA" id="ARBA00022989"/>
    </source>
</evidence>
<sequence length="736" mass="81906">MSPKHRDESVNEMDFVTTLKESHAVWVAGSLCRFHRIPFDSRLFVQQHPPVNGTYSIADLFQALKELGLRHGICPLNQVPGLAEVNLPCIAYLRDPENLGCSEESSKEPETEGVVGVGLRLPILISAVDEDGVHYFRPDSQDMHTIQTSELEGLIEPELCLIAPVSEELKDEDGKRASVEKEFGFRWFIPELLKHKRVWRDILVASLLLQLVGLATPLFTQVIIDKVVVHQTQSTLIAIGAGMALAIIFSAVFTWVRQYLVIHTGNRIDAVLGHRVFSHLLKLPMPYFANRPTGTLVARIQGVETIREFVSGAAVSLLLDVPFMLVLLAVMFWYSWQLSLIAVGLLALLALLSLAVTPTLRDRLNKQFLLGARNQAYVTEYVGGMETVKSLQLEPQLERRYGNFLADYLHSTFSTRQLSNTYNTLSQFLEQLQTLAILVVGALLVMQNDGFTIGMLVAFQMFSSRLSQPLLRLVGLYQEFQQANLAVKRLGDLMNVPTEPYALKPNRAKGDEPKIELENVGFRYSEDHPWLFQDLSYSFTPGKTTLVMGPSGSGKSTLAKLILGFYRPSSGRILLGGRDIRHFSANELRSKIGVVPQETRLFSGSVYENVQMANPLASFEEIVSACRWAGIHDVIEQLPDGYQTSLGENGVGLSGGQKQRIAIARALLKKPEILIFDEATSNLDDSSAEDLARTVNKINGRVMIVFIAHKVPGNLIVKERLVMSGGRPWSRCLNIS</sequence>
<dbReference type="SMART" id="SM00382">
    <property type="entry name" value="AAA"/>
    <property type="match status" value="1"/>
</dbReference>
<dbReference type="GO" id="GO:0016887">
    <property type="term" value="F:ATP hydrolysis activity"/>
    <property type="evidence" value="ECO:0007669"/>
    <property type="project" value="InterPro"/>
</dbReference>
<evidence type="ECO:0000313" key="11">
    <source>
        <dbReference type="Proteomes" id="UP000199445"/>
    </source>
</evidence>
<evidence type="ECO:0000256" key="6">
    <source>
        <dbReference type="ARBA" id="ARBA00023136"/>
    </source>
</evidence>
<dbReference type="PROSITE" id="PS50929">
    <property type="entry name" value="ABC_TM1F"/>
    <property type="match status" value="1"/>
</dbReference>
<dbReference type="CDD" id="cd18588">
    <property type="entry name" value="ABC_6TM_CyaB_HlyB_like"/>
    <property type="match status" value="1"/>
</dbReference>
<dbReference type="Gene3D" id="3.40.50.300">
    <property type="entry name" value="P-loop containing nucleotide triphosphate hydrolases"/>
    <property type="match status" value="1"/>
</dbReference>
<feature type="transmembrane region" description="Helical" evidence="7">
    <location>
        <begin position="435"/>
        <end position="462"/>
    </location>
</feature>
<feature type="domain" description="ABC transporter" evidence="8">
    <location>
        <begin position="515"/>
        <end position="735"/>
    </location>
</feature>
<dbReference type="GO" id="GO:0005886">
    <property type="term" value="C:plasma membrane"/>
    <property type="evidence" value="ECO:0007669"/>
    <property type="project" value="UniProtKB-SubCell"/>
</dbReference>
<dbReference type="InterPro" id="IPR003593">
    <property type="entry name" value="AAA+_ATPase"/>
</dbReference>
<dbReference type="SUPFAM" id="SSF90123">
    <property type="entry name" value="ABC transporter transmembrane region"/>
    <property type="match status" value="1"/>
</dbReference>
<dbReference type="GO" id="GO:0034040">
    <property type="term" value="F:ATPase-coupled lipid transmembrane transporter activity"/>
    <property type="evidence" value="ECO:0007669"/>
    <property type="project" value="TreeGrafter"/>
</dbReference>
<dbReference type="InterPro" id="IPR039421">
    <property type="entry name" value="Type_1_exporter"/>
</dbReference>
<dbReference type="GO" id="GO:0140359">
    <property type="term" value="F:ABC-type transporter activity"/>
    <property type="evidence" value="ECO:0007669"/>
    <property type="project" value="InterPro"/>
</dbReference>
<keyword evidence="2 7" id="KW-0812">Transmembrane</keyword>
<keyword evidence="4 10" id="KW-0067">ATP-binding</keyword>
<comment type="subcellular location">
    <subcellularLocation>
        <location evidence="1">Cell membrane</location>
        <topology evidence="1">Multi-pass membrane protein</topology>
    </subcellularLocation>
</comment>
<evidence type="ECO:0000256" key="2">
    <source>
        <dbReference type="ARBA" id="ARBA00022692"/>
    </source>
</evidence>
<feature type="domain" description="ABC transmembrane type-1" evidence="9">
    <location>
        <begin position="202"/>
        <end position="482"/>
    </location>
</feature>
<dbReference type="RefSeq" id="WP_091701980.1">
    <property type="nucleotide sequence ID" value="NZ_BMYN01000003.1"/>
</dbReference>
<evidence type="ECO:0000256" key="3">
    <source>
        <dbReference type="ARBA" id="ARBA00022741"/>
    </source>
</evidence>
<organism evidence="10 11">
    <name type="scientific">Marinobacter persicus</name>
    <dbReference type="NCBI Taxonomy" id="930118"/>
    <lineage>
        <taxon>Bacteria</taxon>
        <taxon>Pseudomonadati</taxon>
        <taxon>Pseudomonadota</taxon>
        <taxon>Gammaproteobacteria</taxon>
        <taxon>Pseudomonadales</taxon>
        <taxon>Marinobacteraceae</taxon>
        <taxon>Marinobacter</taxon>
    </lineage>
</organism>
<name>A0A1I3RSV5_9GAMM</name>
<evidence type="ECO:0000256" key="1">
    <source>
        <dbReference type="ARBA" id="ARBA00004651"/>
    </source>
</evidence>
<dbReference type="PROSITE" id="PS50893">
    <property type="entry name" value="ABC_TRANSPORTER_2"/>
    <property type="match status" value="1"/>
</dbReference>
<evidence type="ECO:0000256" key="7">
    <source>
        <dbReference type="SAM" id="Phobius"/>
    </source>
</evidence>
<dbReference type="InterPro" id="IPR003439">
    <property type="entry name" value="ABC_transporter-like_ATP-bd"/>
</dbReference>
<dbReference type="PANTHER" id="PTHR24221">
    <property type="entry name" value="ATP-BINDING CASSETTE SUB-FAMILY B"/>
    <property type="match status" value="1"/>
</dbReference>
<dbReference type="PROSITE" id="PS00211">
    <property type="entry name" value="ABC_TRANSPORTER_1"/>
    <property type="match status" value="1"/>
</dbReference>
<keyword evidence="11" id="KW-1185">Reference proteome</keyword>
<evidence type="ECO:0000313" key="10">
    <source>
        <dbReference type="EMBL" id="SFJ48992.1"/>
    </source>
</evidence>
<keyword evidence="5 7" id="KW-1133">Transmembrane helix</keyword>
<dbReference type="SUPFAM" id="SSF52540">
    <property type="entry name" value="P-loop containing nucleoside triphosphate hydrolases"/>
    <property type="match status" value="1"/>
</dbReference>
<dbReference type="InterPro" id="IPR017871">
    <property type="entry name" value="ABC_transporter-like_CS"/>
</dbReference>
<keyword evidence="6 7" id="KW-0472">Membrane</keyword>
<dbReference type="Proteomes" id="UP000199445">
    <property type="component" value="Unassembled WGS sequence"/>
</dbReference>
<dbReference type="PANTHER" id="PTHR24221:SF647">
    <property type="entry name" value="BLL6336 PROTEIN"/>
    <property type="match status" value="1"/>
</dbReference>
<dbReference type="InterPro" id="IPR036640">
    <property type="entry name" value="ABC1_TM_sf"/>
</dbReference>
<dbReference type="OrthoDB" id="9806127at2"/>
<feature type="transmembrane region" description="Helical" evidence="7">
    <location>
        <begin position="202"/>
        <end position="224"/>
    </location>
</feature>
<dbReference type="InterPro" id="IPR027417">
    <property type="entry name" value="P-loop_NTPase"/>
</dbReference>
<feature type="transmembrane region" description="Helical" evidence="7">
    <location>
        <begin position="309"/>
        <end position="334"/>
    </location>
</feature>
<dbReference type="Gene3D" id="1.20.1560.10">
    <property type="entry name" value="ABC transporter type 1, transmembrane domain"/>
    <property type="match status" value="1"/>
</dbReference>
<feature type="transmembrane region" description="Helical" evidence="7">
    <location>
        <begin position="236"/>
        <end position="256"/>
    </location>
</feature>
<gene>
    <name evidence="10" type="ORF">SAMN05216429_10351</name>
</gene>
<protein>
    <submittedName>
        <fullName evidence="10">ATP-binding cassette, subfamily B, HlyB/CyaB</fullName>
    </submittedName>
</protein>
<feature type="transmembrane region" description="Helical" evidence="7">
    <location>
        <begin position="340"/>
        <end position="360"/>
    </location>
</feature>
<dbReference type="GO" id="GO:0005524">
    <property type="term" value="F:ATP binding"/>
    <property type="evidence" value="ECO:0007669"/>
    <property type="project" value="UniProtKB-KW"/>
</dbReference>
<evidence type="ECO:0000256" key="4">
    <source>
        <dbReference type="ARBA" id="ARBA00022840"/>
    </source>
</evidence>